<evidence type="ECO:0000313" key="3">
    <source>
        <dbReference type="Proteomes" id="UP000675284"/>
    </source>
</evidence>
<reference evidence="2" key="1">
    <citation type="submission" date="2021-04" db="EMBL/GenBank/DDBJ databases">
        <title>Isolation and polyphasic classification of algal microorganism.</title>
        <authorList>
            <person name="Wang S."/>
        </authorList>
    </citation>
    <scope>NUCLEOTIDE SEQUENCE</scope>
    <source>
        <strain evidence="2">720a</strain>
    </source>
</reference>
<evidence type="ECO:0000256" key="1">
    <source>
        <dbReference type="ARBA" id="ARBA00006479"/>
    </source>
</evidence>
<comment type="caution">
    <text evidence="2">The sequence shown here is derived from an EMBL/GenBank/DDBJ whole genome shotgun (WGS) entry which is preliminary data.</text>
</comment>
<dbReference type="Pfam" id="PF00480">
    <property type="entry name" value="ROK"/>
    <property type="match status" value="1"/>
</dbReference>
<name>A0A941DVA7_9BACI</name>
<dbReference type="Gene3D" id="3.30.420.40">
    <property type="match status" value="1"/>
</dbReference>
<gene>
    <name evidence="2" type="ORF">KCX74_08085</name>
</gene>
<dbReference type="AlphaFoldDB" id="A0A941DVA7"/>
<dbReference type="InterPro" id="IPR043129">
    <property type="entry name" value="ATPase_NBD"/>
</dbReference>
<dbReference type="EMBL" id="JAGSOT010000019">
    <property type="protein sequence ID" value="MBR7796002.1"/>
    <property type="molecule type" value="Genomic_DNA"/>
</dbReference>
<proteinExistence type="inferred from homology"/>
<protein>
    <submittedName>
        <fullName evidence="2">ROK family protein</fullName>
    </submittedName>
</protein>
<dbReference type="InterPro" id="IPR000600">
    <property type="entry name" value="ROK"/>
</dbReference>
<dbReference type="Proteomes" id="UP000675284">
    <property type="component" value="Unassembled WGS sequence"/>
</dbReference>
<evidence type="ECO:0000313" key="2">
    <source>
        <dbReference type="EMBL" id="MBR7796002.1"/>
    </source>
</evidence>
<dbReference type="RefSeq" id="WP_166530229.1">
    <property type="nucleotide sequence ID" value="NZ_JAGSOT010000019.1"/>
</dbReference>
<sequence>MEKQLHQRIFQRAKSGEQACISMINNWAKQIAAGLAQIILLFDPKCLLIGGGLSQQGDYLLNYVKTSYLLVRHNDKRLRLLSPFFNC</sequence>
<accession>A0A941DVA7</accession>
<comment type="similarity">
    <text evidence="1">Belongs to the ROK (NagC/XylR) family.</text>
</comment>
<organism evidence="2 3">
    <name type="scientific">Virgibacillus salarius</name>
    <dbReference type="NCBI Taxonomy" id="447199"/>
    <lineage>
        <taxon>Bacteria</taxon>
        <taxon>Bacillati</taxon>
        <taxon>Bacillota</taxon>
        <taxon>Bacilli</taxon>
        <taxon>Bacillales</taxon>
        <taxon>Bacillaceae</taxon>
        <taxon>Virgibacillus</taxon>
    </lineage>
</organism>
<keyword evidence="3" id="KW-1185">Reference proteome</keyword>
<dbReference type="SUPFAM" id="SSF53067">
    <property type="entry name" value="Actin-like ATPase domain"/>
    <property type="match status" value="1"/>
</dbReference>